<reference evidence="1" key="1">
    <citation type="submission" date="2022-02" db="EMBL/GenBank/DDBJ databases">
        <title>Crop Bioprotection Bacillus Genome Sequencing.</title>
        <authorList>
            <person name="Dunlap C."/>
        </authorList>
    </citation>
    <scope>NUCLEOTIDE SEQUENCE</scope>
    <source>
        <strain evidence="1">M18B4</strain>
    </source>
</reference>
<protein>
    <recommendedName>
        <fullName evidence="3">Amidase domain-containing protein</fullName>
    </recommendedName>
</protein>
<evidence type="ECO:0008006" key="3">
    <source>
        <dbReference type="Google" id="ProtNLM"/>
    </source>
</evidence>
<name>A0A9Q4DT42_BACSC</name>
<dbReference type="InterPro" id="IPR038765">
    <property type="entry name" value="Papain-like_cys_pep_sf"/>
</dbReference>
<dbReference type="RefSeq" id="WP_044430573.1">
    <property type="nucleotide sequence ID" value="NZ_JARSKG010000003.1"/>
</dbReference>
<accession>A0A9Q4DT42</accession>
<dbReference type="AlphaFoldDB" id="A0A9Q4DT42"/>
<dbReference type="EMBL" id="JALANJ010000023">
    <property type="protein sequence ID" value="MCY8121986.1"/>
    <property type="molecule type" value="Genomic_DNA"/>
</dbReference>
<evidence type="ECO:0000313" key="2">
    <source>
        <dbReference type="Proteomes" id="UP001070352"/>
    </source>
</evidence>
<evidence type="ECO:0000313" key="1">
    <source>
        <dbReference type="EMBL" id="MCY8121986.1"/>
    </source>
</evidence>
<gene>
    <name evidence="1" type="ORF">MOC45_15540</name>
</gene>
<comment type="caution">
    <text evidence="1">The sequence shown here is derived from an EMBL/GenBank/DDBJ whole genome shotgun (WGS) entry which is preliminary data.</text>
</comment>
<organism evidence="1 2">
    <name type="scientific">Bacillus spizizenii</name>
    <name type="common">Bacillus subtilis subsp. spizizenii</name>
    <dbReference type="NCBI Taxonomy" id="96241"/>
    <lineage>
        <taxon>Bacteria</taxon>
        <taxon>Bacillati</taxon>
        <taxon>Bacillota</taxon>
        <taxon>Bacilli</taxon>
        <taxon>Bacillales</taxon>
        <taxon>Bacillaceae</taxon>
        <taxon>Bacillus</taxon>
    </lineage>
</organism>
<dbReference type="SUPFAM" id="SSF54001">
    <property type="entry name" value="Cysteine proteinases"/>
    <property type="match status" value="1"/>
</dbReference>
<dbReference type="Gene3D" id="3.90.1720.10">
    <property type="entry name" value="endopeptidase domain like (from Nostoc punctiforme)"/>
    <property type="match status" value="1"/>
</dbReference>
<sequence length="293" mass="33075">MKKSSIILILMLVTICSGIIPMHIKAEEQIDYNAIYNQAIKEGVINQQELSYDDWLRENKEFKKVYDAGIEQNVLEPSLSYAEWIKLNNYGQEPKDENIDFTSYTLSEQSNSSPAVSLLSTKKTSVKVSQLSSFKVKPGDIFITNSTSAAGILGHSAIANGSNHILDMPGYGNKNDNNRQLTVSQWVSKYNKGWIKVYRLKNSSLAAKVAKYADRHYWSTKGAATKNIHIAYKLTPHLYSVSPSYCSKLVYDAYWYGSGSASVLVKRSGYVMPYNLINNDFTSKYRPSLVHRY</sequence>
<dbReference type="Proteomes" id="UP001070352">
    <property type="component" value="Unassembled WGS sequence"/>
</dbReference>
<proteinExistence type="predicted"/>